<gene>
    <name evidence="4" type="ordered locus">Spiaf_2048</name>
</gene>
<feature type="chain" id="PRO_5003623077" evidence="2">
    <location>
        <begin position="23"/>
        <end position="787"/>
    </location>
</feature>
<feature type="signal peptide" evidence="2">
    <location>
        <begin position="1"/>
        <end position="22"/>
    </location>
</feature>
<evidence type="ECO:0000256" key="2">
    <source>
        <dbReference type="SAM" id="SignalP"/>
    </source>
</evidence>
<keyword evidence="4" id="KW-0326">Glycosidase</keyword>
<feature type="domain" description="Glycosyl hydrolase family 13 catalytic" evidence="3">
    <location>
        <begin position="270"/>
        <end position="652"/>
    </location>
</feature>
<dbReference type="SMART" id="SM00642">
    <property type="entry name" value="Aamy"/>
    <property type="match status" value="1"/>
</dbReference>
<dbReference type="EMBL" id="CP003282">
    <property type="protein sequence ID" value="AFG38096.1"/>
    <property type="molecule type" value="Genomic_DNA"/>
</dbReference>
<dbReference type="STRING" id="889378.Spiaf_2048"/>
<dbReference type="Pfam" id="PF02922">
    <property type="entry name" value="CBM_48"/>
    <property type="match status" value="1"/>
</dbReference>
<dbReference type="AlphaFoldDB" id="H9UKQ3"/>
<dbReference type="InterPro" id="IPR013780">
    <property type="entry name" value="Glyco_hydro_b"/>
</dbReference>
<keyword evidence="2" id="KW-0732">Signal</keyword>
<dbReference type="Gene3D" id="2.60.40.1180">
    <property type="entry name" value="Golgi alpha-mannosidase II"/>
    <property type="match status" value="1"/>
</dbReference>
<evidence type="ECO:0000256" key="1">
    <source>
        <dbReference type="ARBA" id="ARBA00008061"/>
    </source>
</evidence>
<comment type="similarity">
    <text evidence="1">Belongs to the glycosyl hydrolase 13 family.</text>
</comment>
<dbReference type="SUPFAM" id="SSF51445">
    <property type="entry name" value="(Trans)glycosidases"/>
    <property type="match status" value="1"/>
</dbReference>
<dbReference type="Gene3D" id="3.20.20.80">
    <property type="entry name" value="Glycosidases"/>
    <property type="match status" value="1"/>
</dbReference>
<reference evidence="5" key="1">
    <citation type="journal article" date="2013" name="Stand. Genomic Sci.">
        <title>Complete genome sequence of the halophilic bacterium Spirochaeta africana type strain (Z-7692(T)) from the alkaline Lake Magadi in the East African Rift.</title>
        <authorList>
            <person name="Liolos K."/>
            <person name="Abt B."/>
            <person name="Scheuner C."/>
            <person name="Teshima H."/>
            <person name="Held B."/>
            <person name="Lapidus A."/>
            <person name="Nolan M."/>
            <person name="Lucas S."/>
            <person name="Deshpande S."/>
            <person name="Cheng J.F."/>
            <person name="Tapia R."/>
            <person name="Goodwin L.A."/>
            <person name="Pitluck S."/>
            <person name="Pagani I."/>
            <person name="Ivanova N."/>
            <person name="Mavromatis K."/>
            <person name="Mikhailova N."/>
            <person name="Huntemann M."/>
            <person name="Pati A."/>
            <person name="Chen A."/>
            <person name="Palaniappan K."/>
            <person name="Land M."/>
            <person name="Rohde M."/>
            <person name="Tindall B.J."/>
            <person name="Detter J.C."/>
            <person name="Goker M."/>
            <person name="Bristow J."/>
            <person name="Eisen J.A."/>
            <person name="Markowitz V."/>
            <person name="Hugenholtz P."/>
            <person name="Woyke T."/>
            <person name="Klenk H.P."/>
            <person name="Kyrpides N.C."/>
        </authorList>
    </citation>
    <scope>NUCLEOTIDE SEQUENCE</scope>
    <source>
        <strain evidence="5">ATCC 700263 / DSM 8902 / Z-7692</strain>
    </source>
</reference>
<dbReference type="Gene3D" id="2.60.40.10">
    <property type="entry name" value="Immunoglobulins"/>
    <property type="match status" value="1"/>
</dbReference>
<accession>H9UKQ3</accession>
<evidence type="ECO:0000313" key="4">
    <source>
        <dbReference type="EMBL" id="AFG38096.1"/>
    </source>
</evidence>
<proteinExistence type="inferred from homology"/>
<dbReference type="InterPro" id="IPR014756">
    <property type="entry name" value="Ig_E-set"/>
</dbReference>
<protein>
    <submittedName>
        <fullName evidence="4">Pullulanase-like glycosidase possibly secreted by type II secretory pathway</fullName>
    </submittedName>
</protein>
<sequence>MHKKQFLLRAVTLLILAGLVFAGCATEAERTVDPSIRIAEVYESNVIRMRVSLFPDNIDDFEFSVEPDTHTVTDVRRANQFIYLTLDQAMETGQSYRVSFTSEAYEVSGSADVDTAPLYEAIFNEMYSDKPLGYNLEDGVSTFRLFVPRGVAVELHVFDDLDQEEGTVYQMENDGDQVFEAFIDGEMWGKYYGYRITERSYEPRRFHPHIDHDTIFHDPYSWAVATHNEFPSKLRTLIIDPSGYDWEGTEPLQIDIRDLVIMEAHIRDLTAHPTAEADVPGYRGMLTAQRGGIEYLKHLGVNAVEFLPIHEFNNIEAPWQESSHGFLNNWNATEENYWGYMTTNFFAPESYFASDGTLERGTWKGTDGRAINEFRDVVRELHKNGIAVLLDVVYNHTSQYDEQPLKLIDYDFYFKPQDRTGTGNEVDTRRRMVRRMVLDSLEHWMTEYHIDGFRFDLAASHDRKTIEAIYDEMRQINPEVYLIAEPWGGEGLTNANDFIEVGWSKWESGIRDAVRGQNRPADSSARNFALGDTSANGLVPFWGATQQGQPYQHVNYIESHDDATLGDNFRIASGFYSFENPDGSINRIEDIQEYLTNTPDLQAAHEIAALSLFLSQGPVMLHLGQEWARGKVVPDLTGEVDEVTDRGRIGTASDNIVFNTPTPNSYMLDNETNWINFDHVEFNRPLVDFYRGLIELRIAEPLLGRAESDQIDLLRDSSNRYALGTNIDGQIIGFVNADRDNTATFSVPQGTYSVVVEGSSAGTEELREFTGSEITIPEASGLIMIRK</sequence>
<dbReference type="PROSITE" id="PS51257">
    <property type="entry name" value="PROKAR_LIPOPROTEIN"/>
    <property type="match status" value="1"/>
</dbReference>
<dbReference type="GO" id="GO:0004553">
    <property type="term" value="F:hydrolase activity, hydrolyzing O-glycosyl compounds"/>
    <property type="evidence" value="ECO:0007669"/>
    <property type="project" value="InterPro"/>
</dbReference>
<dbReference type="PANTHER" id="PTHR43002">
    <property type="entry name" value="GLYCOGEN DEBRANCHING ENZYME"/>
    <property type="match status" value="1"/>
</dbReference>
<organism evidence="4 5">
    <name type="scientific">Spirochaeta africana (strain ATCC 700263 / DSM 8902 / Z-7692)</name>
    <dbReference type="NCBI Taxonomy" id="889378"/>
    <lineage>
        <taxon>Bacteria</taxon>
        <taxon>Pseudomonadati</taxon>
        <taxon>Spirochaetota</taxon>
        <taxon>Spirochaetia</taxon>
        <taxon>Spirochaetales</taxon>
        <taxon>Spirochaetaceae</taxon>
        <taxon>Spirochaeta</taxon>
    </lineage>
</organism>
<keyword evidence="4" id="KW-0378">Hydrolase</keyword>
<dbReference type="PATRIC" id="fig|889378.3.peg.2035"/>
<dbReference type="eggNOG" id="COG1523">
    <property type="taxonomic scope" value="Bacteria"/>
</dbReference>
<dbReference type="HOGENOM" id="CLU_004744_1_0_12"/>
<dbReference type="InterPro" id="IPR013783">
    <property type="entry name" value="Ig-like_fold"/>
</dbReference>
<keyword evidence="5" id="KW-1185">Reference proteome</keyword>
<evidence type="ECO:0000313" key="5">
    <source>
        <dbReference type="Proteomes" id="UP000007383"/>
    </source>
</evidence>
<dbReference type="Proteomes" id="UP000007383">
    <property type="component" value="Chromosome"/>
</dbReference>
<dbReference type="RefSeq" id="WP_014456079.1">
    <property type="nucleotide sequence ID" value="NC_017098.1"/>
</dbReference>
<dbReference type="SUPFAM" id="SSF81296">
    <property type="entry name" value="E set domains"/>
    <property type="match status" value="1"/>
</dbReference>
<dbReference type="InterPro" id="IPR004193">
    <property type="entry name" value="Glyco_hydro_13_N"/>
</dbReference>
<dbReference type="InterPro" id="IPR006047">
    <property type="entry name" value="GH13_cat_dom"/>
</dbReference>
<dbReference type="InterPro" id="IPR017853">
    <property type="entry name" value="GH"/>
</dbReference>
<evidence type="ECO:0000259" key="3">
    <source>
        <dbReference type="SMART" id="SM00642"/>
    </source>
</evidence>
<name>H9UKQ3_SPIAZ</name>
<dbReference type="KEGG" id="sfc:Spiaf_2048"/>
<dbReference type="GO" id="GO:0005975">
    <property type="term" value="P:carbohydrate metabolic process"/>
    <property type="evidence" value="ECO:0007669"/>
    <property type="project" value="InterPro"/>
</dbReference>